<dbReference type="PANTHER" id="PTHR10151">
    <property type="entry name" value="ECTONUCLEOTIDE PYROPHOSPHATASE/PHOSPHODIESTERASE"/>
    <property type="match status" value="1"/>
</dbReference>
<dbReference type="InterPro" id="IPR017850">
    <property type="entry name" value="Alkaline_phosphatase_core_sf"/>
</dbReference>
<dbReference type="Gene3D" id="3.30.1360.180">
    <property type="match status" value="1"/>
</dbReference>
<feature type="signal peptide" evidence="1">
    <location>
        <begin position="1"/>
        <end position="26"/>
    </location>
</feature>
<dbReference type="AlphaFoldDB" id="A0ABD0KQL8"/>
<reference evidence="2 3" key="1">
    <citation type="journal article" date="2023" name="Sci. Data">
        <title>Genome assembly of the Korean intertidal mud-creeper Batillaria attramentaria.</title>
        <authorList>
            <person name="Patra A.K."/>
            <person name="Ho P.T."/>
            <person name="Jun S."/>
            <person name="Lee S.J."/>
            <person name="Kim Y."/>
            <person name="Won Y.J."/>
        </authorList>
    </citation>
    <scope>NUCLEOTIDE SEQUENCE [LARGE SCALE GENOMIC DNA]</scope>
    <source>
        <strain evidence="2">Wonlab-2016</strain>
    </source>
</reference>
<name>A0ABD0KQL8_9CAEN</name>
<dbReference type="CDD" id="cd16018">
    <property type="entry name" value="Enpp"/>
    <property type="match status" value="1"/>
</dbReference>
<evidence type="ECO:0000256" key="1">
    <source>
        <dbReference type="SAM" id="SignalP"/>
    </source>
</evidence>
<comment type="caution">
    <text evidence="2">The sequence shown here is derived from an EMBL/GenBank/DDBJ whole genome shotgun (WGS) entry which is preliminary data.</text>
</comment>
<feature type="non-terminal residue" evidence="2">
    <location>
        <position position="384"/>
    </location>
</feature>
<keyword evidence="3" id="KW-1185">Reference proteome</keyword>
<dbReference type="Gene3D" id="3.40.720.10">
    <property type="entry name" value="Alkaline Phosphatase, subunit A"/>
    <property type="match status" value="1"/>
</dbReference>
<keyword evidence="1" id="KW-0732">Signal</keyword>
<sequence length="384" mass="42998">MILNASVSRLCHLVLLFLLLWDGVAGYSGKVLLVSMDGFRWDYVNKVSGLGNFTRLRTSGVTVDYVNNAFPTVTFPNHYTIVTGLYDESHGVVANNMYDPDTDTDFRLTNASTDGVWWDGAEPVWITAVRNGLKAGTIQWPGCDAEIRGYRPTQWRPYEFAGNMTSTHRVTLALDWLHEQHMDFVALYFDEPDTTGHKYGPDSPQLANKVREMDGVLGLILDGLHARNLSDVVNIIVTSDHGMTNIDMKNKMIDLYSVVSRSLIARVPDSGPVTAILPVAGQEDEVMTALEKVDHVTAYRKSDVPERYHYKDHRRIMPIIVVAEEGWELAANVEEFLEWGAKGDHGYDNQLPSMKPIFFARGPDFRQGAHSTSIGSVDIYPLLC</sequence>
<evidence type="ECO:0000313" key="2">
    <source>
        <dbReference type="EMBL" id="KAK7489570.1"/>
    </source>
</evidence>
<dbReference type="Pfam" id="PF01663">
    <property type="entry name" value="Phosphodiest"/>
    <property type="match status" value="1"/>
</dbReference>
<gene>
    <name evidence="2" type="ORF">BaRGS_00019204</name>
</gene>
<dbReference type="InterPro" id="IPR002591">
    <property type="entry name" value="Phosphodiest/P_Trfase"/>
</dbReference>
<protein>
    <submittedName>
        <fullName evidence="2">Uncharacterized protein</fullName>
    </submittedName>
</protein>
<dbReference type="SUPFAM" id="SSF53649">
    <property type="entry name" value="Alkaline phosphatase-like"/>
    <property type="match status" value="1"/>
</dbReference>
<evidence type="ECO:0000313" key="3">
    <source>
        <dbReference type="Proteomes" id="UP001519460"/>
    </source>
</evidence>
<dbReference type="EMBL" id="JACVVK020000136">
    <property type="protein sequence ID" value="KAK7489570.1"/>
    <property type="molecule type" value="Genomic_DNA"/>
</dbReference>
<dbReference type="GO" id="GO:0016787">
    <property type="term" value="F:hydrolase activity"/>
    <property type="evidence" value="ECO:0007669"/>
    <property type="project" value="UniProtKB-ARBA"/>
</dbReference>
<organism evidence="2 3">
    <name type="scientific">Batillaria attramentaria</name>
    <dbReference type="NCBI Taxonomy" id="370345"/>
    <lineage>
        <taxon>Eukaryota</taxon>
        <taxon>Metazoa</taxon>
        <taxon>Spiralia</taxon>
        <taxon>Lophotrochozoa</taxon>
        <taxon>Mollusca</taxon>
        <taxon>Gastropoda</taxon>
        <taxon>Caenogastropoda</taxon>
        <taxon>Sorbeoconcha</taxon>
        <taxon>Cerithioidea</taxon>
        <taxon>Batillariidae</taxon>
        <taxon>Batillaria</taxon>
    </lineage>
</organism>
<accession>A0ABD0KQL8</accession>
<dbReference type="PANTHER" id="PTHR10151:SF120">
    <property type="entry name" value="BIS(5'-ADENOSYL)-TRIPHOSPHATASE"/>
    <property type="match status" value="1"/>
</dbReference>
<feature type="chain" id="PRO_5044861458" evidence="1">
    <location>
        <begin position="27"/>
        <end position="384"/>
    </location>
</feature>
<dbReference type="Proteomes" id="UP001519460">
    <property type="component" value="Unassembled WGS sequence"/>
</dbReference>
<proteinExistence type="predicted"/>